<reference evidence="2 3" key="1">
    <citation type="submission" date="2024-03" db="EMBL/GenBank/DDBJ databases">
        <title>Human intestinal bacterial collection.</title>
        <authorList>
            <person name="Pauvert C."/>
            <person name="Hitch T.C.A."/>
            <person name="Clavel T."/>
        </authorList>
    </citation>
    <scope>NUCLEOTIDE SEQUENCE [LARGE SCALE GENOMIC DNA]</scope>
    <source>
        <strain evidence="2 3">CLA-AA-H190</strain>
    </source>
</reference>
<organism evidence="2 3">
    <name type="scientific">Coprococcus intestinihominis</name>
    <dbReference type="NCBI Taxonomy" id="3133154"/>
    <lineage>
        <taxon>Bacteria</taxon>
        <taxon>Bacillati</taxon>
        <taxon>Bacillota</taxon>
        <taxon>Clostridia</taxon>
        <taxon>Lachnospirales</taxon>
        <taxon>Lachnospiraceae</taxon>
        <taxon>Coprococcus</taxon>
    </lineage>
</organism>
<dbReference type="RefSeq" id="WP_349084862.1">
    <property type="nucleotide sequence ID" value="NZ_JBBMEK010000079.1"/>
</dbReference>
<dbReference type="Proteomes" id="UP001469749">
    <property type="component" value="Unassembled WGS sequence"/>
</dbReference>
<accession>A0ABV1B3K9</accession>
<name>A0ABV1B3K9_9FIRM</name>
<evidence type="ECO:0000313" key="2">
    <source>
        <dbReference type="EMBL" id="MEQ2365018.1"/>
    </source>
</evidence>
<keyword evidence="3" id="KW-1185">Reference proteome</keyword>
<gene>
    <name evidence="2" type="ORF">WMO25_07890</name>
</gene>
<dbReference type="GO" id="GO:0000428">
    <property type="term" value="C:DNA-directed RNA polymerase complex"/>
    <property type="evidence" value="ECO:0007669"/>
    <property type="project" value="UniProtKB-KW"/>
</dbReference>
<dbReference type="InterPro" id="IPR011260">
    <property type="entry name" value="RNAP_asu_C"/>
</dbReference>
<keyword evidence="2" id="KW-0240">DNA-directed RNA polymerase</keyword>
<keyword evidence="2" id="KW-0804">Transcription</keyword>
<dbReference type="SUPFAM" id="SSF47789">
    <property type="entry name" value="C-terminal domain of RNA polymerase alpha subunit"/>
    <property type="match status" value="1"/>
</dbReference>
<proteinExistence type="predicted"/>
<comment type="caution">
    <text evidence="2">The sequence shown here is derived from an EMBL/GenBank/DDBJ whole genome shotgun (WGS) entry which is preliminary data.</text>
</comment>
<dbReference type="EMBL" id="JBBMEK010000079">
    <property type="protein sequence ID" value="MEQ2365018.1"/>
    <property type="molecule type" value="Genomic_DNA"/>
</dbReference>
<protein>
    <submittedName>
        <fullName evidence="2">DNA-directed RNA polymerase subunit alpha C-terminal domain-containing protein</fullName>
    </submittedName>
</protein>
<dbReference type="Pfam" id="PF03118">
    <property type="entry name" value="RNA_pol_A_CTD"/>
    <property type="match status" value="1"/>
</dbReference>
<evidence type="ECO:0000259" key="1">
    <source>
        <dbReference type="Pfam" id="PF03118"/>
    </source>
</evidence>
<evidence type="ECO:0000313" key="3">
    <source>
        <dbReference type="Proteomes" id="UP001469749"/>
    </source>
</evidence>
<dbReference type="Gene3D" id="1.10.150.20">
    <property type="entry name" value="5' to 3' exonuclease, C-terminal subdomain"/>
    <property type="match status" value="1"/>
</dbReference>
<sequence length="161" mass="18742">MIGGESLDDFEQCETQEESEAWLNKYCPNFRDIVKSRQQEMACQIMEFRDSIEGVIFEVDQNVMSMTVEELDMSVRSTNCLKRAGIHTVRDILEFGPLSRIRNLGGRCKKEVLLTLWEVIAGRNIYQEPMINDYGESRNTCNFSSHLTDEDKEKWLSDWLS</sequence>
<feature type="domain" description="RNA polymerase alpha subunit C-terminal" evidence="1">
    <location>
        <begin position="61"/>
        <end position="116"/>
    </location>
</feature>